<dbReference type="PANTHER" id="PTHR43537:SF49">
    <property type="entry name" value="TRANSCRIPTIONAL REGULATORY PROTEIN"/>
    <property type="match status" value="1"/>
</dbReference>
<dbReference type="InterPro" id="IPR008920">
    <property type="entry name" value="TF_FadR/GntR_C"/>
</dbReference>
<dbReference type="PROSITE" id="PS50949">
    <property type="entry name" value="HTH_GNTR"/>
    <property type="match status" value="1"/>
</dbReference>
<dbReference type="PANTHER" id="PTHR43537">
    <property type="entry name" value="TRANSCRIPTIONAL REGULATOR, GNTR FAMILY"/>
    <property type="match status" value="1"/>
</dbReference>
<proteinExistence type="predicted"/>
<evidence type="ECO:0000256" key="3">
    <source>
        <dbReference type="ARBA" id="ARBA00023163"/>
    </source>
</evidence>
<dbReference type="CDD" id="cd07377">
    <property type="entry name" value="WHTH_GntR"/>
    <property type="match status" value="1"/>
</dbReference>
<sequence>MLINPEAAREAGTDRAAEMLHAALVDQIVEGVLLPGDALNEQALAARFGVSRTPVREALQRLVIAGIAERGPRRSLRVRRLDYAALGDLFEAHGEVEALCAQYAALRMTALERRLLAECVEEGEDAAARNDVAAYTRLNAQFHGMLLQGAHNAALQEISGNLNLRTAPYRQAQFRQTERLHASQTEHRRVLQAVLEENPRAAREAMLDHMTAVSSNVTRMLRRG</sequence>
<evidence type="ECO:0000313" key="5">
    <source>
        <dbReference type="EMBL" id="MFC3265328.1"/>
    </source>
</evidence>
<keyword evidence="3" id="KW-0804">Transcription</keyword>
<dbReference type="Pfam" id="PF07729">
    <property type="entry name" value="FCD"/>
    <property type="match status" value="1"/>
</dbReference>
<evidence type="ECO:0000259" key="4">
    <source>
        <dbReference type="PROSITE" id="PS50949"/>
    </source>
</evidence>
<dbReference type="InterPro" id="IPR000524">
    <property type="entry name" value="Tscrpt_reg_HTH_GntR"/>
</dbReference>
<dbReference type="EMBL" id="JBHRUV010000015">
    <property type="protein sequence ID" value="MFC3265328.1"/>
    <property type="molecule type" value="Genomic_DNA"/>
</dbReference>
<reference evidence="6" key="1">
    <citation type="journal article" date="2019" name="Int. J. Syst. Evol. Microbiol.">
        <title>The Global Catalogue of Microorganisms (GCM) 10K type strain sequencing project: providing services to taxonomists for standard genome sequencing and annotation.</title>
        <authorList>
            <consortium name="The Broad Institute Genomics Platform"/>
            <consortium name="The Broad Institute Genome Sequencing Center for Infectious Disease"/>
            <person name="Wu L."/>
            <person name="Ma J."/>
        </authorList>
    </citation>
    <scope>NUCLEOTIDE SEQUENCE [LARGE SCALE GENOMIC DNA]</scope>
    <source>
        <strain evidence="6">CCM 7941</strain>
    </source>
</reference>
<organism evidence="5 6">
    <name type="scientific">Camelimonas abortus</name>
    <dbReference type="NCBI Taxonomy" id="1017184"/>
    <lineage>
        <taxon>Bacteria</taxon>
        <taxon>Pseudomonadati</taxon>
        <taxon>Pseudomonadota</taxon>
        <taxon>Alphaproteobacteria</taxon>
        <taxon>Hyphomicrobiales</taxon>
        <taxon>Chelatococcaceae</taxon>
        <taxon>Camelimonas</taxon>
    </lineage>
</organism>
<dbReference type="InterPro" id="IPR036388">
    <property type="entry name" value="WH-like_DNA-bd_sf"/>
</dbReference>
<dbReference type="PRINTS" id="PR00035">
    <property type="entry name" value="HTHGNTR"/>
</dbReference>
<gene>
    <name evidence="5" type="ORF">ACFOEX_02990</name>
</gene>
<dbReference type="Pfam" id="PF00392">
    <property type="entry name" value="GntR"/>
    <property type="match status" value="1"/>
</dbReference>
<dbReference type="RefSeq" id="WP_376830575.1">
    <property type="nucleotide sequence ID" value="NZ_JBHLWR010000006.1"/>
</dbReference>
<dbReference type="Gene3D" id="1.10.10.10">
    <property type="entry name" value="Winged helix-like DNA-binding domain superfamily/Winged helix DNA-binding domain"/>
    <property type="match status" value="1"/>
</dbReference>
<feature type="domain" description="HTH gntR-type" evidence="4">
    <location>
        <begin position="14"/>
        <end position="81"/>
    </location>
</feature>
<evidence type="ECO:0000256" key="1">
    <source>
        <dbReference type="ARBA" id="ARBA00023015"/>
    </source>
</evidence>
<comment type="caution">
    <text evidence="5">The sequence shown here is derived from an EMBL/GenBank/DDBJ whole genome shotgun (WGS) entry which is preliminary data.</text>
</comment>
<keyword evidence="1" id="KW-0805">Transcription regulation</keyword>
<accession>A0ABV7LC71</accession>
<evidence type="ECO:0000256" key="2">
    <source>
        <dbReference type="ARBA" id="ARBA00023125"/>
    </source>
</evidence>
<name>A0ABV7LC71_9HYPH</name>
<keyword evidence="2" id="KW-0238">DNA-binding</keyword>
<dbReference type="InterPro" id="IPR036390">
    <property type="entry name" value="WH_DNA-bd_sf"/>
</dbReference>
<dbReference type="SMART" id="SM00345">
    <property type="entry name" value="HTH_GNTR"/>
    <property type="match status" value="1"/>
</dbReference>
<dbReference type="Proteomes" id="UP001595536">
    <property type="component" value="Unassembled WGS sequence"/>
</dbReference>
<protein>
    <submittedName>
        <fullName evidence="5">GntR family transcriptional regulator</fullName>
    </submittedName>
</protein>
<dbReference type="InterPro" id="IPR011711">
    <property type="entry name" value="GntR_C"/>
</dbReference>
<dbReference type="SUPFAM" id="SSF46785">
    <property type="entry name" value="Winged helix' DNA-binding domain"/>
    <property type="match status" value="1"/>
</dbReference>
<keyword evidence="6" id="KW-1185">Reference proteome</keyword>
<evidence type="ECO:0000313" key="6">
    <source>
        <dbReference type="Proteomes" id="UP001595536"/>
    </source>
</evidence>
<dbReference type="SMART" id="SM00895">
    <property type="entry name" value="FCD"/>
    <property type="match status" value="1"/>
</dbReference>
<dbReference type="Gene3D" id="1.20.120.530">
    <property type="entry name" value="GntR ligand-binding domain-like"/>
    <property type="match status" value="1"/>
</dbReference>
<dbReference type="SUPFAM" id="SSF48008">
    <property type="entry name" value="GntR ligand-binding domain-like"/>
    <property type="match status" value="1"/>
</dbReference>